<comment type="caution">
    <text evidence="1">The sequence shown here is derived from an EMBL/GenBank/DDBJ whole genome shotgun (WGS) entry which is preliminary data.</text>
</comment>
<organism evidence="1 2">
    <name type="scientific">Blepharisma stoltei</name>
    <dbReference type="NCBI Taxonomy" id="1481888"/>
    <lineage>
        <taxon>Eukaryota</taxon>
        <taxon>Sar</taxon>
        <taxon>Alveolata</taxon>
        <taxon>Ciliophora</taxon>
        <taxon>Postciliodesmatophora</taxon>
        <taxon>Heterotrichea</taxon>
        <taxon>Heterotrichida</taxon>
        <taxon>Blepharismidae</taxon>
        <taxon>Blepharisma</taxon>
    </lineage>
</organism>
<keyword evidence="2" id="KW-1185">Reference proteome</keyword>
<dbReference type="EMBL" id="CAJZBQ010000045">
    <property type="protein sequence ID" value="CAG9328211.1"/>
    <property type="molecule type" value="Genomic_DNA"/>
</dbReference>
<dbReference type="PANTHER" id="PTHR28457">
    <property type="entry name" value="COILED-COIL DOMAIN-CONTAINING PROTEIN 189"/>
    <property type="match status" value="1"/>
</dbReference>
<dbReference type="AlphaFoldDB" id="A0AAU9JMT5"/>
<sequence>MLNAYFVYKRVRGQELWTSDVITTTLPLSLYIKLFVNKINYNFDQINSIKMTEIPRYFFVFKTVTKADTTALLDEKLVDESRSRLAQIFDLLNNDEKSQILLDFHELNLKFCIRERFSEEKTSTVLGIFNYALSKAIEGALSRSACFEIFKKLLLKHSVERSPYSIAVFTLDDLKKVLDFALCTFFQYYSLYEYIFTPHTDLSLRVVSRFEGRFPLVLPLSEGSQADANNIAVLDPYIEKPIEEEAPAEENPEEEEDPMADPLQYLLNMEMKAIKAELEEKIKKQDDEFLSKLDSFKR</sequence>
<dbReference type="InterPro" id="IPR032727">
    <property type="entry name" value="CLAMP"/>
</dbReference>
<protein>
    <submittedName>
        <fullName evidence="1">Uncharacterized protein</fullName>
    </submittedName>
</protein>
<dbReference type="PANTHER" id="PTHR28457:SF1">
    <property type="entry name" value="CILIA- AND FLAGELLA-ASSOCIATED PROTEIN 119"/>
    <property type="match status" value="1"/>
</dbReference>
<gene>
    <name evidence="1" type="ORF">BSTOLATCC_MIC45666</name>
</gene>
<dbReference type="Proteomes" id="UP001162131">
    <property type="component" value="Unassembled WGS sequence"/>
</dbReference>
<proteinExistence type="predicted"/>
<evidence type="ECO:0000313" key="1">
    <source>
        <dbReference type="EMBL" id="CAG9328211.1"/>
    </source>
</evidence>
<accession>A0AAU9JMT5</accession>
<dbReference type="Pfam" id="PF14769">
    <property type="entry name" value="CLAMP"/>
    <property type="match status" value="1"/>
</dbReference>
<reference evidence="1" key="1">
    <citation type="submission" date="2021-09" db="EMBL/GenBank/DDBJ databases">
        <authorList>
            <consortium name="AG Swart"/>
            <person name="Singh M."/>
            <person name="Singh A."/>
            <person name="Seah K."/>
            <person name="Emmerich C."/>
        </authorList>
    </citation>
    <scope>NUCLEOTIDE SEQUENCE</scope>
    <source>
        <strain evidence="1">ATCC30299</strain>
    </source>
</reference>
<evidence type="ECO:0000313" key="2">
    <source>
        <dbReference type="Proteomes" id="UP001162131"/>
    </source>
</evidence>
<name>A0AAU9JMT5_9CILI</name>